<evidence type="ECO:0000313" key="11">
    <source>
        <dbReference type="EMBL" id="KAA0193409.1"/>
    </source>
</evidence>
<dbReference type="SMART" id="SM00184">
    <property type="entry name" value="RING"/>
    <property type="match status" value="1"/>
</dbReference>
<dbReference type="EMBL" id="JQDR03010992">
    <property type="protein sequence ID" value="KAA0193409.1"/>
    <property type="molecule type" value="Genomic_DNA"/>
</dbReference>
<dbReference type="InterPro" id="IPR013083">
    <property type="entry name" value="Znf_RING/FYVE/PHD"/>
</dbReference>
<evidence type="ECO:0000256" key="3">
    <source>
        <dbReference type="ARBA" id="ARBA00012483"/>
    </source>
</evidence>
<reference evidence="11" key="2">
    <citation type="journal article" date="2018" name="Environ. Sci. Technol.">
        <title>The Toxicogenome of Hyalella azteca: A Model for Sediment Ecotoxicology and Evolutionary Toxicology.</title>
        <authorList>
            <person name="Poynton H.C."/>
            <person name="Hasenbein S."/>
            <person name="Benoit J.B."/>
            <person name="Sepulveda M.S."/>
            <person name="Poelchau M.F."/>
            <person name="Hughes D.S.T."/>
            <person name="Murali S.C."/>
            <person name="Chen S."/>
            <person name="Glastad K.M."/>
            <person name="Goodisman M.A.D."/>
            <person name="Werren J.H."/>
            <person name="Vineis J.H."/>
            <person name="Bowen J.L."/>
            <person name="Friedrich M."/>
            <person name="Jones J."/>
            <person name="Robertson H.M."/>
            <person name="Feyereisen R."/>
            <person name="Mechler-Hickson A."/>
            <person name="Mathers N."/>
            <person name="Lee C.E."/>
            <person name="Colbourne J.K."/>
            <person name="Biales A."/>
            <person name="Johnston J.S."/>
            <person name="Wellborn G.A."/>
            <person name="Rosendale A.J."/>
            <person name="Cridge A.G."/>
            <person name="Munoz-Torres M.C."/>
            <person name="Bain P.A."/>
            <person name="Manny A.R."/>
            <person name="Major K.M."/>
            <person name="Lambert F.N."/>
            <person name="Vulpe C.D."/>
            <person name="Tuck P."/>
            <person name="Blalock B.J."/>
            <person name="Lin Y.Y."/>
            <person name="Smith M.E."/>
            <person name="Ochoa-Acuna H."/>
            <person name="Chen M.M."/>
            <person name="Childers C.P."/>
            <person name="Qu J."/>
            <person name="Dugan S."/>
            <person name="Lee S.L."/>
            <person name="Chao H."/>
            <person name="Dinh H."/>
            <person name="Han Y."/>
            <person name="Doddapaneni H."/>
            <person name="Worley K.C."/>
            <person name="Muzny D.M."/>
            <person name="Gibbs R.A."/>
            <person name="Richards S."/>
        </authorList>
    </citation>
    <scope>NUCLEOTIDE SEQUENCE</scope>
    <source>
        <strain evidence="11">HAZT.00-mixed</strain>
        <tissue evidence="11">Whole organism</tissue>
    </source>
</reference>
<dbReference type="AlphaFoldDB" id="A0A6A0GZ31"/>
<name>A0A6A0GZ31_HYAAZ</name>
<keyword evidence="5" id="KW-0479">Metal-binding</keyword>
<evidence type="ECO:0000256" key="2">
    <source>
        <dbReference type="ARBA" id="ARBA00004906"/>
    </source>
</evidence>
<dbReference type="Gene3D" id="3.30.40.10">
    <property type="entry name" value="Zinc/RING finger domain, C3HC4 (zinc finger)"/>
    <property type="match status" value="2"/>
</dbReference>
<feature type="region of interest" description="Disordered" evidence="9">
    <location>
        <begin position="139"/>
        <end position="174"/>
    </location>
</feature>
<keyword evidence="7" id="KW-0833">Ubl conjugation pathway</keyword>
<dbReference type="GO" id="GO:0006511">
    <property type="term" value="P:ubiquitin-dependent protein catabolic process"/>
    <property type="evidence" value="ECO:0007669"/>
    <property type="project" value="InterPro"/>
</dbReference>
<dbReference type="InterPro" id="IPR045103">
    <property type="entry name" value="RNF5/RNF185-like"/>
</dbReference>
<dbReference type="EC" id="2.3.2.27" evidence="3"/>
<dbReference type="InterPro" id="IPR018957">
    <property type="entry name" value="Znf_C3HC4_RING-type"/>
</dbReference>
<protein>
    <recommendedName>
        <fullName evidence="3">RING-type E3 ubiquitin transferase</fullName>
        <ecNumber evidence="3">2.3.2.27</ecNumber>
    </recommendedName>
</protein>
<feature type="compositionally biased region" description="Basic and acidic residues" evidence="9">
    <location>
        <begin position="25"/>
        <end position="48"/>
    </location>
</feature>
<dbReference type="SUPFAM" id="SSF57850">
    <property type="entry name" value="RING/U-box"/>
    <property type="match status" value="2"/>
</dbReference>
<evidence type="ECO:0000256" key="6">
    <source>
        <dbReference type="ARBA" id="ARBA00022771"/>
    </source>
</evidence>
<organism evidence="11">
    <name type="scientific">Hyalella azteca</name>
    <name type="common">Amphipod</name>
    <dbReference type="NCBI Taxonomy" id="294128"/>
    <lineage>
        <taxon>Eukaryota</taxon>
        <taxon>Metazoa</taxon>
        <taxon>Ecdysozoa</taxon>
        <taxon>Arthropoda</taxon>
        <taxon>Crustacea</taxon>
        <taxon>Multicrustacea</taxon>
        <taxon>Malacostraca</taxon>
        <taxon>Eumalacostraca</taxon>
        <taxon>Peracarida</taxon>
        <taxon>Amphipoda</taxon>
        <taxon>Senticaudata</taxon>
        <taxon>Talitrida</taxon>
        <taxon>Talitroidea</taxon>
        <taxon>Hyalellidae</taxon>
        <taxon>Hyalella</taxon>
    </lineage>
</organism>
<comment type="pathway">
    <text evidence="2">Protein modification; protein ubiquitination.</text>
</comment>
<dbReference type="UniPathway" id="UPA00143"/>
<evidence type="ECO:0000259" key="10">
    <source>
        <dbReference type="SMART" id="SM00184"/>
    </source>
</evidence>
<dbReference type="InterPro" id="IPR001841">
    <property type="entry name" value="Znf_RING"/>
</dbReference>
<evidence type="ECO:0000256" key="9">
    <source>
        <dbReference type="SAM" id="MobiDB-lite"/>
    </source>
</evidence>
<reference evidence="11" key="1">
    <citation type="submission" date="2014-08" db="EMBL/GenBank/DDBJ databases">
        <authorList>
            <person name="Murali S."/>
            <person name="Richards S."/>
            <person name="Bandaranaike D."/>
            <person name="Bellair M."/>
            <person name="Blankenburg K."/>
            <person name="Chao H."/>
            <person name="Dinh H."/>
            <person name="Doddapaneni H."/>
            <person name="Dugan-Rocha S."/>
            <person name="Elkadiri S."/>
            <person name="Gnanaolivu R."/>
            <person name="Hughes D."/>
            <person name="Lee S."/>
            <person name="Li M."/>
            <person name="Ming W."/>
            <person name="Munidasa M."/>
            <person name="Muniz J."/>
            <person name="Nguyen L."/>
            <person name="Osuji N."/>
            <person name="Pu L.-L."/>
            <person name="Puazo M."/>
            <person name="Skinner E."/>
            <person name="Qu C."/>
            <person name="Quiroz J."/>
            <person name="Raj R."/>
            <person name="Weissenberger G."/>
            <person name="Xin Y."/>
            <person name="Zou X."/>
            <person name="Han Y."/>
            <person name="Worley K."/>
            <person name="Muzny D."/>
            <person name="Gibbs R."/>
        </authorList>
    </citation>
    <scope>NUCLEOTIDE SEQUENCE</scope>
    <source>
        <strain evidence="11">HAZT.00-mixed</strain>
        <tissue evidence="11">Whole organism</tissue>
    </source>
</reference>
<dbReference type="Pfam" id="PF00097">
    <property type="entry name" value="zf-C3HC4"/>
    <property type="match status" value="1"/>
</dbReference>
<keyword evidence="8" id="KW-0862">Zinc</keyword>
<evidence type="ECO:0000256" key="4">
    <source>
        <dbReference type="ARBA" id="ARBA00022679"/>
    </source>
</evidence>
<keyword evidence="4" id="KW-0808">Transferase</keyword>
<evidence type="ECO:0000256" key="1">
    <source>
        <dbReference type="ARBA" id="ARBA00000900"/>
    </source>
</evidence>
<dbReference type="Proteomes" id="UP000711488">
    <property type="component" value="Unassembled WGS sequence"/>
</dbReference>
<reference evidence="11" key="3">
    <citation type="submission" date="2019-06" db="EMBL/GenBank/DDBJ databases">
        <authorList>
            <person name="Poynton C."/>
            <person name="Hasenbein S."/>
            <person name="Benoit J.B."/>
            <person name="Sepulveda M.S."/>
            <person name="Poelchau M.F."/>
            <person name="Murali S.C."/>
            <person name="Chen S."/>
            <person name="Glastad K.M."/>
            <person name="Werren J.H."/>
            <person name="Vineis J.H."/>
            <person name="Bowen J.L."/>
            <person name="Friedrich M."/>
            <person name="Jones J."/>
            <person name="Robertson H.M."/>
            <person name="Feyereisen R."/>
            <person name="Mechler-Hickson A."/>
            <person name="Mathers N."/>
            <person name="Lee C.E."/>
            <person name="Colbourne J.K."/>
            <person name="Biales A."/>
            <person name="Johnston J.S."/>
            <person name="Wellborn G.A."/>
            <person name="Rosendale A.J."/>
            <person name="Cridge A.G."/>
            <person name="Munoz-Torres M.C."/>
            <person name="Bain P.A."/>
            <person name="Manny A.R."/>
            <person name="Major K.M."/>
            <person name="Lambert F.N."/>
            <person name="Vulpe C.D."/>
            <person name="Tuck P."/>
            <person name="Blalock B.J."/>
            <person name="Lin Y.-Y."/>
            <person name="Smith M.E."/>
            <person name="Ochoa-Acuna H."/>
            <person name="Chen M.-J.M."/>
            <person name="Childers C.P."/>
            <person name="Qu J."/>
            <person name="Dugan S."/>
            <person name="Lee S.L."/>
            <person name="Chao H."/>
            <person name="Dinh H."/>
            <person name="Han Y."/>
            <person name="Doddapaneni H."/>
            <person name="Worley K.C."/>
            <person name="Muzny D.M."/>
            <person name="Gibbs R.A."/>
            <person name="Richards S."/>
        </authorList>
    </citation>
    <scope>NUCLEOTIDE SEQUENCE</scope>
    <source>
        <strain evidence="11">HAZT.00-mixed</strain>
        <tissue evidence="11">Whole organism</tissue>
    </source>
</reference>
<keyword evidence="6" id="KW-0863">Zinc-finger</keyword>
<dbReference type="GO" id="GO:0061630">
    <property type="term" value="F:ubiquitin protein ligase activity"/>
    <property type="evidence" value="ECO:0007669"/>
    <property type="project" value="UniProtKB-EC"/>
</dbReference>
<comment type="caution">
    <text evidence="11">The sequence shown here is derived from an EMBL/GenBank/DDBJ whole genome shotgun (WGS) entry which is preliminary data.</text>
</comment>
<dbReference type="OrthoDB" id="302966at2759"/>
<accession>A0A6A0GZ31</accession>
<dbReference type="GO" id="GO:0016567">
    <property type="term" value="P:protein ubiquitination"/>
    <property type="evidence" value="ECO:0007669"/>
    <property type="project" value="UniProtKB-UniPathway"/>
</dbReference>
<dbReference type="GO" id="GO:0008270">
    <property type="term" value="F:zinc ion binding"/>
    <property type="evidence" value="ECO:0007669"/>
    <property type="project" value="UniProtKB-KW"/>
</dbReference>
<evidence type="ECO:0000256" key="5">
    <source>
        <dbReference type="ARBA" id="ARBA00022723"/>
    </source>
</evidence>
<feature type="domain" description="RING-type" evidence="10">
    <location>
        <begin position="55"/>
        <end position="126"/>
    </location>
</feature>
<evidence type="ECO:0000256" key="7">
    <source>
        <dbReference type="ARBA" id="ARBA00022786"/>
    </source>
</evidence>
<proteinExistence type="predicted"/>
<comment type="catalytic activity">
    <reaction evidence="1">
        <text>S-ubiquitinyl-[E2 ubiquitin-conjugating enzyme]-L-cysteine + [acceptor protein]-L-lysine = [E2 ubiquitin-conjugating enzyme]-L-cysteine + N(6)-ubiquitinyl-[acceptor protein]-L-lysine.</text>
        <dbReference type="EC" id="2.3.2.27"/>
    </reaction>
</comment>
<dbReference type="PANTHER" id="PTHR12313">
    <property type="entry name" value="E3 UBIQUITIN-PROTEIN LIGASE RNF5-RELATED"/>
    <property type="match status" value="1"/>
</dbReference>
<dbReference type="GO" id="GO:0005783">
    <property type="term" value="C:endoplasmic reticulum"/>
    <property type="evidence" value="ECO:0007669"/>
    <property type="project" value="InterPro"/>
</dbReference>
<feature type="region of interest" description="Disordered" evidence="9">
    <location>
        <begin position="1"/>
        <end position="51"/>
    </location>
</feature>
<gene>
    <name evidence="11" type="ORF">HAZT_HAZT000213</name>
</gene>
<sequence length="243" mass="26103">MATNEPLNPARPVESESPGGAEPGPSKKPDKDSKDDKGGNEKKDDQEKSSGSFECNICLDTAKDAVVSVCGHLFCIDSKLHQQLRKLVKSRILKAKGLREQAPFFSWPCLHQWLELRPNNKTCPVCKAAISRDKVIPLYGRGADSSSDPRNKAPPRPAGQRTEPEPQHSFMNGFGFGGDGAGGAGGNFQFHFGIGAFPFGFFTLMNNGLNLGNNAQMPPGEQGWGLSNLIPGIITSFAIMSAC</sequence>
<evidence type="ECO:0000256" key="8">
    <source>
        <dbReference type="ARBA" id="ARBA00022833"/>
    </source>
</evidence>